<accession>A0ABQ3RTD3</accession>
<dbReference type="RefSeq" id="WP_189916644.1">
    <property type="nucleotide sequence ID" value="NZ_BMSI01000001.1"/>
</dbReference>
<dbReference type="CDD" id="cd07377">
    <property type="entry name" value="WHTH_GntR"/>
    <property type="match status" value="1"/>
</dbReference>
<reference evidence="9" key="1">
    <citation type="submission" date="2023-07" db="EMBL/GenBank/DDBJ databases">
        <title>Whole genome shotgun sequence of Streptomyces cacaoi subsp. asoensis NBRC 13813.</title>
        <authorList>
            <person name="Komaki H."/>
            <person name="Tamura T."/>
        </authorList>
    </citation>
    <scope>NUCLEOTIDE SEQUENCE [LARGE SCALE GENOMIC DNA]</scope>
    <source>
        <strain evidence="9">NBRC 13813</strain>
    </source>
</reference>
<dbReference type="InterPro" id="IPR015424">
    <property type="entry name" value="PyrdxlP-dep_Trfase"/>
</dbReference>
<dbReference type="InterPro" id="IPR051446">
    <property type="entry name" value="HTH_trans_reg/aminotransferase"/>
</dbReference>
<evidence type="ECO:0000313" key="8">
    <source>
        <dbReference type="EMBL" id="GHI59025.1"/>
    </source>
</evidence>
<dbReference type="PRINTS" id="PR00035">
    <property type="entry name" value="HTHGNTR"/>
</dbReference>
<evidence type="ECO:0000256" key="1">
    <source>
        <dbReference type="ARBA" id="ARBA00005384"/>
    </source>
</evidence>
<dbReference type="PROSITE" id="PS50949">
    <property type="entry name" value="HTH_GNTR"/>
    <property type="match status" value="1"/>
</dbReference>
<dbReference type="Proteomes" id="UP000649259">
    <property type="component" value="Unassembled WGS sequence"/>
</dbReference>
<dbReference type="PANTHER" id="PTHR46577:SF1">
    <property type="entry name" value="HTH-TYPE TRANSCRIPTIONAL REGULATORY PROTEIN GABR"/>
    <property type="match status" value="1"/>
</dbReference>
<dbReference type="InterPro" id="IPR036390">
    <property type="entry name" value="WH_DNA-bd_sf"/>
</dbReference>
<dbReference type="Pfam" id="PF00392">
    <property type="entry name" value="GntR"/>
    <property type="match status" value="1"/>
</dbReference>
<evidence type="ECO:0000256" key="2">
    <source>
        <dbReference type="ARBA" id="ARBA00022898"/>
    </source>
</evidence>
<keyword evidence="4" id="KW-0238">DNA-binding</keyword>
<comment type="caution">
    <text evidence="8">The sequence shown here is derived from an EMBL/GenBank/DDBJ whole genome shotgun (WGS) entry which is preliminary data.</text>
</comment>
<dbReference type="InterPro" id="IPR015421">
    <property type="entry name" value="PyrdxlP-dep_Trfase_major"/>
</dbReference>
<feature type="domain" description="HTH gntR-type" evidence="7">
    <location>
        <begin position="24"/>
        <end position="92"/>
    </location>
</feature>
<dbReference type="InterPro" id="IPR000524">
    <property type="entry name" value="Tscrpt_reg_HTH_GntR"/>
</dbReference>
<dbReference type="SUPFAM" id="SSF46785">
    <property type="entry name" value="Winged helix' DNA-binding domain"/>
    <property type="match status" value="1"/>
</dbReference>
<keyword evidence="9" id="KW-1185">Reference proteome</keyword>
<dbReference type="GeneID" id="91468601"/>
<dbReference type="Pfam" id="PF00155">
    <property type="entry name" value="Aminotran_1_2"/>
    <property type="match status" value="1"/>
</dbReference>
<dbReference type="SUPFAM" id="SSF53383">
    <property type="entry name" value="PLP-dependent transferases"/>
    <property type="match status" value="1"/>
</dbReference>
<feature type="region of interest" description="Disordered" evidence="6">
    <location>
        <begin position="89"/>
        <end position="138"/>
    </location>
</feature>
<sequence length="500" mass="53429">MAESWVDAAERIGVDLHLDPAGPGGRRAALIRALREAVRGGRLPPGTRLPPYRSLAADLGVARNTVADAYAELVAEGWLTARQGSGTRVAMGVPTTPPAQGARARDVRPAGRRPPAEVPSRARGPLHDLRQGTPDASSFPRSAWLASYRRALQEAPHEVFGPGDPAGRRELREALAEYLARARGVRAEPGRIVICSGFAHALRLLFAPGGAVLRGPLAVEGYGLGFHRGLLASAGVRTVPLPLDADGARVERLARERAVLLTPAHQFPTGGPLHANRRTTVIDWARARDALVLEDDYDGEFRYDRKPVGAVQGLDPERVIYLGSVSKSLSPAVRLGWMVLPERYVGAVLAAKGEREAWASVLDQLSLADLIRSGAYDRHVRRMRQRYRGRRDRLVEALAVRAPHVEVTGIAAGLHAVLRLPPGTERSVVEAAARQGVALDGLDAFRHPDGDTAAQDGLVVGYATPAEHAYGAALEALCGILTPGPDPVPVRDPGPAPTPR</sequence>
<evidence type="ECO:0000313" key="9">
    <source>
        <dbReference type="Proteomes" id="UP000649259"/>
    </source>
</evidence>
<evidence type="ECO:0000256" key="5">
    <source>
        <dbReference type="ARBA" id="ARBA00023163"/>
    </source>
</evidence>
<dbReference type="Gene3D" id="3.40.640.10">
    <property type="entry name" value="Type I PLP-dependent aspartate aminotransferase-like (Major domain)"/>
    <property type="match status" value="1"/>
</dbReference>
<organism evidence="8 9">
    <name type="scientific">Streptomyces asoensis</name>
    <dbReference type="NCBI Taxonomy" id="249586"/>
    <lineage>
        <taxon>Bacteria</taxon>
        <taxon>Bacillati</taxon>
        <taxon>Actinomycetota</taxon>
        <taxon>Actinomycetes</taxon>
        <taxon>Kitasatosporales</taxon>
        <taxon>Streptomycetaceae</taxon>
        <taxon>Streptomyces</taxon>
    </lineage>
</organism>
<dbReference type="Gene3D" id="1.10.10.10">
    <property type="entry name" value="Winged helix-like DNA-binding domain superfamily/Winged helix DNA-binding domain"/>
    <property type="match status" value="1"/>
</dbReference>
<dbReference type="EMBL" id="BNEB01000002">
    <property type="protein sequence ID" value="GHI59025.1"/>
    <property type="molecule type" value="Genomic_DNA"/>
</dbReference>
<dbReference type="InterPro" id="IPR036388">
    <property type="entry name" value="WH-like_DNA-bd_sf"/>
</dbReference>
<dbReference type="SMART" id="SM00345">
    <property type="entry name" value="HTH_GNTR"/>
    <property type="match status" value="1"/>
</dbReference>
<dbReference type="CDD" id="cd00609">
    <property type="entry name" value="AAT_like"/>
    <property type="match status" value="1"/>
</dbReference>
<gene>
    <name evidence="8" type="ORF">Saso_06750</name>
</gene>
<evidence type="ECO:0000256" key="6">
    <source>
        <dbReference type="SAM" id="MobiDB-lite"/>
    </source>
</evidence>
<keyword evidence="5" id="KW-0804">Transcription</keyword>
<dbReference type="PANTHER" id="PTHR46577">
    <property type="entry name" value="HTH-TYPE TRANSCRIPTIONAL REGULATORY PROTEIN GABR"/>
    <property type="match status" value="1"/>
</dbReference>
<comment type="similarity">
    <text evidence="1">In the C-terminal section; belongs to the class-I pyridoxal-phosphate-dependent aminotransferase family.</text>
</comment>
<evidence type="ECO:0000259" key="7">
    <source>
        <dbReference type="PROSITE" id="PS50949"/>
    </source>
</evidence>
<protein>
    <submittedName>
        <fullName evidence="8">GntR family transcriptional regulator</fullName>
    </submittedName>
</protein>
<proteinExistence type="inferred from homology"/>
<name>A0ABQ3RTD3_9ACTN</name>
<evidence type="ECO:0000256" key="3">
    <source>
        <dbReference type="ARBA" id="ARBA00023015"/>
    </source>
</evidence>
<evidence type="ECO:0000256" key="4">
    <source>
        <dbReference type="ARBA" id="ARBA00023125"/>
    </source>
</evidence>
<dbReference type="InterPro" id="IPR004839">
    <property type="entry name" value="Aminotransferase_I/II_large"/>
</dbReference>
<keyword evidence="2" id="KW-0663">Pyridoxal phosphate</keyword>
<keyword evidence="3" id="KW-0805">Transcription regulation</keyword>